<evidence type="ECO:0000256" key="2">
    <source>
        <dbReference type="ARBA" id="ARBA00006275"/>
    </source>
</evidence>
<keyword evidence="4" id="KW-0472">Membrane</keyword>
<feature type="domain" description="RagB/SusD" evidence="6">
    <location>
        <begin position="293"/>
        <end position="518"/>
    </location>
</feature>
<dbReference type="STRING" id="390241.SAMN04488023_11854"/>
<dbReference type="InterPro" id="IPR012944">
    <property type="entry name" value="SusD_RagB_dom"/>
</dbReference>
<dbReference type="GO" id="GO:0009279">
    <property type="term" value="C:cell outer membrane"/>
    <property type="evidence" value="ECO:0007669"/>
    <property type="project" value="UniProtKB-SubCell"/>
</dbReference>
<dbReference type="Gene3D" id="1.25.40.390">
    <property type="match status" value="1"/>
</dbReference>
<dbReference type="AlphaFoldDB" id="A0A1H9SK83"/>
<sequence length="518" mass="58031">MKKLIYIIIAISFFGCKKSFLEQAPNGNSISANTYYNSISEVEGATFVQYTFIDYNDWWQTQWWRSVSGEAASDNAWIGVNGGQGTAVQAAHYTLNAENDRVEAHWIMTYKAIFGFNATIEGIEKSTVDATVKSRCIAELKFLRAFMYWDLVRNWGDVPLITKTLSPAQNDYGRTSAAEVYNFIKADLTAAIGVLPRKSEYSTSNKFRISKGAAQALLAKIQLYTENWAEASSLADQVINSGDYSLEPEFGSIWSMTNYNGRESIFETQFQFSVQYPTIGNFFPTTSMSPAESGWGYFTPSSDLENAFKSEGDSTRLNWTIMRHNFPVAGDPAVTRFDARPSSEKSARFNRKVYIPRAERTAGGRFSKDVIHLRLADVYLIKAEAAAMLSQTNPALAALKVIRDRVGLTTNMSLTGWTLIDAVRKERRLEMALEGDRLYDLRRWKNQSGTPVINTVMGPNGSFVNYNTVTSTDKYEKGNLNEAQNKGFSFVAGKHNLWPIPSKEIIASEGRITQNTGY</sequence>
<evidence type="ECO:0000256" key="3">
    <source>
        <dbReference type="ARBA" id="ARBA00022729"/>
    </source>
</evidence>
<name>A0A1H9SK83_9SPHI</name>
<evidence type="ECO:0000256" key="1">
    <source>
        <dbReference type="ARBA" id="ARBA00004442"/>
    </source>
</evidence>
<keyword evidence="9" id="KW-1185">Reference proteome</keyword>
<dbReference type="RefSeq" id="WP_175474572.1">
    <property type="nucleotide sequence ID" value="NZ_FOGG01000018.1"/>
</dbReference>
<dbReference type="PROSITE" id="PS51257">
    <property type="entry name" value="PROKAR_LIPOPROTEIN"/>
    <property type="match status" value="1"/>
</dbReference>
<accession>A0A1H9SK83</accession>
<dbReference type="InterPro" id="IPR011990">
    <property type="entry name" value="TPR-like_helical_dom_sf"/>
</dbReference>
<evidence type="ECO:0000256" key="4">
    <source>
        <dbReference type="ARBA" id="ARBA00023136"/>
    </source>
</evidence>
<dbReference type="Pfam" id="PF07980">
    <property type="entry name" value="SusD_RagB"/>
    <property type="match status" value="1"/>
</dbReference>
<dbReference type="InterPro" id="IPR033985">
    <property type="entry name" value="SusD-like_N"/>
</dbReference>
<evidence type="ECO:0000256" key="5">
    <source>
        <dbReference type="ARBA" id="ARBA00023237"/>
    </source>
</evidence>
<proteinExistence type="inferred from homology"/>
<evidence type="ECO:0000313" key="8">
    <source>
        <dbReference type="EMBL" id="SER85095.1"/>
    </source>
</evidence>
<evidence type="ECO:0000259" key="6">
    <source>
        <dbReference type="Pfam" id="PF07980"/>
    </source>
</evidence>
<gene>
    <name evidence="8" type="ORF">SAMN04488023_11854</name>
</gene>
<dbReference type="EMBL" id="FOGG01000018">
    <property type="protein sequence ID" value="SER85095.1"/>
    <property type="molecule type" value="Genomic_DNA"/>
</dbReference>
<keyword evidence="3" id="KW-0732">Signal</keyword>
<reference evidence="8 9" key="1">
    <citation type="submission" date="2016-10" db="EMBL/GenBank/DDBJ databases">
        <authorList>
            <person name="de Groot N.N."/>
        </authorList>
    </citation>
    <scope>NUCLEOTIDE SEQUENCE [LARGE SCALE GENOMIC DNA]</scope>
    <source>
        <strain evidence="8 9">DSM 18610</strain>
    </source>
</reference>
<comment type="subcellular location">
    <subcellularLocation>
        <location evidence="1">Cell outer membrane</location>
    </subcellularLocation>
</comment>
<comment type="similarity">
    <text evidence="2">Belongs to the SusD family.</text>
</comment>
<organism evidence="8 9">
    <name type="scientific">Pedobacter rhizosphaerae</name>
    <dbReference type="NCBI Taxonomy" id="390241"/>
    <lineage>
        <taxon>Bacteria</taxon>
        <taxon>Pseudomonadati</taxon>
        <taxon>Bacteroidota</taxon>
        <taxon>Sphingobacteriia</taxon>
        <taxon>Sphingobacteriales</taxon>
        <taxon>Sphingobacteriaceae</taxon>
        <taxon>Pedobacter</taxon>
    </lineage>
</organism>
<dbReference type="SUPFAM" id="SSF48452">
    <property type="entry name" value="TPR-like"/>
    <property type="match status" value="1"/>
</dbReference>
<keyword evidence="5" id="KW-0998">Cell outer membrane</keyword>
<evidence type="ECO:0000313" key="9">
    <source>
        <dbReference type="Proteomes" id="UP000199572"/>
    </source>
</evidence>
<protein>
    <submittedName>
        <fullName evidence="8">Starch-binding associating with outer membrane</fullName>
    </submittedName>
</protein>
<feature type="domain" description="SusD-like N-terminal" evidence="7">
    <location>
        <begin position="71"/>
        <end position="223"/>
    </location>
</feature>
<dbReference type="CDD" id="cd08977">
    <property type="entry name" value="SusD"/>
    <property type="match status" value="1"/>
</dbReference>
<dbReference type="Proteomes" id="UP000199572">
    <property type="component" value="Unassembled WGS sequence"/>
</dbReference>
<evidence type="ECO:0000259" key="7">
    <source>
        <dbReference type="Pfam" id="PF14322"/>
    </source>
</evidence>
<dbReference type="Pfam" id="PF14322">
    <property type="entry name" value="SusD-like_3"/>
    <property type="match status" value="1"/>
</dbReference>